<dbReference type="CDD" id="cd05379">
    <property type="entry name" value="CAP_bacterial"/>
    <property type="match status" value="1"/>
</dbReference>
<sequence length="144" mass="15643">MTTAVSVTPAQAATTGDYVNQVVTLTNQNRRAHGCPNLTLNATLTKVAQQHSADMAAHNYFSHNTQSGRDPGARITAAGYRWHRWAENIAAGFPTPAKVVSGWMASTGHRANILNCSLRDIGVGYVQTTHATYPTYWTQDFGTH</sequence>
<dbReference type="PANTHER" id="PTHR31157:SF1">
    <property type="entry name" value="SCP DOMAIN-CONTAINING PROTEIN"/>
    <property type="match status" value="1"/>
</dbReference>
<comment type="caution">
    <text evidence="2">The sequence shown here is derived from an EMBL/GenBank/DDBJ whole genome shotgun (WGS) entry which is preliminary data.</text>
</comment>
<keyword evidence="3" id="KW-1185">Reference proteome</keyword>
<name>A0ABN2J1T9_9ACTN</name>
<dbReference type="EMBL" id="BAAANY010000040">
    <property type="protein sequence ID" value="GAA1715842.1"/>
    <property type="molecule type" value="Genomic_DNA"/>
</dbReference>
<dbReference type="Proteomes" id="UP001500618">
    <property type="component" value="Unassembled WGS sequence"/>
</dbReference>
<reference evidence="2 3" key="1">
    <citation type="journal article" date="2019" name="Int. J. Syst. Evol. Microbiol.">
        <title>The Global Catalogue of Microorganisms (GCM) 10K type strain sequencing project: providing services to taxonomists for standard genome sequencing and annotation.</title>
        <authorList>
            <consortium name="The Broad Institute Genomics Platform"/>
            <consortium name="The Broad Institute Genome Sequencing Center for Infectious Disease"/>
            <person name="Wu L."/>
            <person name="Ma J."/>
        </authorList>
    </citation>
    <scope>NUCLEOTIDE SEQUENCE [LARGE SCALE GENOMIC DNA]</scope>
    <source>
        <strain evidence="2 3">JCM 14718</strain>
    </source>
</reference>
<accession>A0ABN2J1T9</accession>
<evidence type="ECO:0000259" key="1">
    <source>
        <dbReference type="Pfam" id="PF00188"/>
    </source>
</evidence>
<feature type="domain" description="SCP" evidence="1">
    <location>
        <begin position="24"/>
        <end position="141"/>
    </location>
</feature>
<dbReference type="PANTHER" id="PTHR31157">
    <property type="entry name" value="SCP DOMAIN-CONTAINING PROTEIN"/>
    <property type="match status" value="1"/>
</dbReference>
<protein>
    <recommendedName>
        <fullName evidence="1">SCP domain-containing protein</fullName>
    </recommendedName>
</protein>
<dbReference type="InterPro" id="IPR035940">
    <property type="entry name" value="CAP_sf"/>
</dbReference>
<dbReference type="Pfam" id="PF00188">
    <property type="entry name" value="CAP"/>
    <property type="match status" value="1"/>
</dbReference>
<gene>
    <name evidence="2" type="ORF">GCM10009765_75760</name>
</gene>
<evidence type="ECO:0000313" key="2">
    <source>
        <dbReference type="EMBL" id="GAA1715842.1"/>
    </source>
</evidence>
<dbReference type="InterPro" id="IPR014044">
    <property type="entry name" value="CAP_dom"/>
</dbReference>
<dbReference type="Gene3D" id="3.40.33.10">
    <property type="entry name" value="CAP"/>
    <property type="match status" value="1"/>
</dbReference>
<organism evidence="2 3">
    <name type="scientific">Fodinicola feengrottensis</name>
    <dbReference type="NCBI Taxonomy" id="435914"/>
    <lineage>
        <taxon>Bacteria</taxon>
        <taxon>Bacillati</taxon>
        <taxon>Actinomycetota</taxon>
        <taxon>Actinomycetes</taxon>
        <taxon>Mycobacteriales</taxon>
        <taxon>Fodinicola</taxon>
    </lineage>
</organism>
<dbReference type="SUPFAM" id="SSF55797">
    <property type="entry name" value="PR-1-like"/>
    <property type="match status" value="1"/>
</dbReference>
<proteinExistence type="predicted"/>
<evidence type="ECO:0000313" key="3">
    <source>
        <dbReference type="Proteomes" id="UP001500618"/>
    </source>
</evidence>